<dbReference type="SUPFAM" id="SSF54292">
    <property type="entry name" value="2Fe-2S ferredoxin-like"/>
    <property type="match status" value="1"/>
</dbReference>
<evidence type="ECO:0000313" key="3">
    <source>
        <dbReference type="Proteomes" id="UP000219546"/>
    </source>
</evidence>
<dbReference type="GO" id="GO:0051536">
    <property type="term" value="F:iron-sulfur cluster binding"/>
    <property type="evidence" value="ECO:0007669"/>
    <property type="project" value="InterPro"/>
</dbReference>
<dbReference type="InterPro" id="IPR001041">
    <property type="entry name" value="2Fe-2S_ferredoxin-type"/>
</dbReference>
<dbReference type="EMBL" id="OAOP01000010">
    <property type="protein sequence ID" value="SNX74966.1"/>
    <property type="molecule type" value="Genomic_DNA"/>
</dbReference>
<dbReference type="RefSeq" id="WP_097160222.1">
    <property type="nucleotide sequence ID" value="NZ_JBEPMQ010000011.1"/>
</dbReference>
<sequence>MRIKNHPILGPLDEANQIIITFNGKKFTALEGESIAAALFANGIRILRYTEKENAPRGVYCGIGHCYECRVSVNGQSSVRACITPVRHRMNIESQRSIHT</sequence>
<accession>A0A285D6K6</accession>
<dbReference type="OrthoDB" id="573392at2"/>
<dbReference type="Proteomes" id="UP000219546">
    <property type="component" value="Unassembled WGS sequence"/>
</dbReference>
<dbReference type="Pfam" id="PF13510">
    <property type="entry name" value="Fer2_4"/>
    <property type="match status" value="1"/>
</dbReference>
<dbReference type="CDD" id="cd00207">
    <property type="entry name" value="fer2"/>
    <property type="match status" value="1"/>
</dbReference>
<organism evidence="2 3">
    <name type="scientific">Bacillus oleivorans</name>
    <dbReference type="NCBI Taxonomy" id="1448271"/>
    <lineage>
        <taxon>Bacteria</taxon>
        <taxon>Bacillati</taxon>
        <taxon>Bacillota</taxon>
        <taxon>Bacilli</taxon>
        <taxon>Bacillales</taxon>
        <taxon>Bacillaceae</taxon>
        <taxon>Bacillus</taxon>
    </lineage>
</organism>
<evidence type="ECO:0000256" key="1">
    <source>
        <dbReference type="ARBA" id="ARBA00023002"/>
    </source>
</evidence>
<gene>
    <name evidence="2" type="ORF">SAMN05877753_110188</name>
</gene>
<evidence type="ECO:0000313" key="2">
    <source>
        <dbReference type="EMBL" id="SNX74966.1"/>
    </source>
</evidence>
<name>A0A285D6K6_9BACI</name>
<dbReference type="GO" id="GO:0016491">
    <property type="term" value="F:oxidoreductase activity"/>
    <property type="evidence" value="ECO:0007669"/>
    <property type="project" value="UniProtKB-KW"/>
</dbReference>
<keyword evidence="3" id="KW-1185">Reference proteome</keyword>
<proteinExistence type="predicted"/>
<reference evidence="2 3" key="1">
    <citation type="submission" date="2017-08" db="EMBL/GenBank/DDBJ databases">
        <authorList>
            <person name="de Groot N.N."/>
        </authorList>
    </citation>
    <scope>NUCLEOTIDE SEQUENCE [LARGE SCALE GENOMIC DNA]</scope>
    <source>
        <strain evidence="2 3">JC228</strain>
    </source>
</reference>
<protein>
    <submittedName>
        <fullName evidence="2">2Fe-2S iron-sulfur cluster protein</fullName>
    </submittedName>
</protein>
<dbReference type="InterPro" id="IPR036010">
    <property type="entry name" value="2Fe-2S_ferredoxin-like_sf"/>
</dbReference>
<dbReference type="AlphaFoldDB" id="A0A285D6K6"/>
<keyword evidence="1" id="KW-0560">Oxidoreductase</keyword>
<dbReference type="InterPro" id="IPR042204">
    <property type="entry name" value="2Fe-2S-bd_N"/>
</dbReference>
<dbReference type="Gene3D" id="3.10.20.440">
    <property type="entry name" value="2Fe-2S iron-sulphur cluster binding domain, sarcosine oxidase, alpha subunit, N-terminal domain"/>
    <property type="match status" value="1"/>
</dbReference>